<dbReference type="SUPFAM" id="SSF56219">
    <property type="entry name" value="DNase I-like"/>
    <property type="match status" value="1"/>
</dbReference>
<dbReference type="AlphaFoldDB" id="A0AAD9WU83"/>
<evidence type="ECO:0000313" key="2">
    <source>
        <dbReference type="Proteomes" id="UP001280121"/>
    </source>
</evidence>
<proteinExistence type="predicted"/>
<dbReference type="EMBL" id="JANJYI010000007">
    <property type="protein sequence ID" value="KAK2642450.1"/>
    <property type="molecule type" value="Genomic_DNA"/>
</dbReference>
<dbReference type="InterPro" id="IPR036691">
    <property type="entry name" value="Endo/exonu/phosph_ase_sf"/>
</dbReference>
<name>A0AAD9WU83_9ROSI</name>
<gene>
    <name evidence="1" type="ORF">Ddye_024213</name>
</gene>
<dbReference type="Gene3D" id="3.60.10.10">
    <property type="entry name" value="Endonuclease/exonuclease/phosphatase"/>
    <property type="match status" value="1"/>
</dbReference>
<evidence type="ECO:0008006" key="3">
    <source>
        <dbReference type="Google" id="ProtNLM"/>
    </source>
</evidence>
<reference evidence="1" key="1">
    <citation type="journal article" date="2023" name="Plant J.">
        <title>Genome sequences and population genomics provide insights into the demographic history, inbreeding, and mutation load of two 'living fossil' tree species of Dipteronia.</title>
        <authorList>
            <person name="Feng Y."/>
            <person name="Comes H.P."/>
            <person name="Chen J."/>
            <person name="Zhu S."/>
            <person name="Lu R."/>
            <person name="Zhang X."/>
            <person name="Li P."/>
            <person name="Qiu J."/>
            <person name="Olsen K.M."/>
            <person name="Qiu Y."/>
        </authorList>
    </citation>
    <scope>NUCLEOTIDE SEQUENCE</scope>
    <source>
        <strain evidence="1">KIB01</strain>
    </source>
</reference>
<protein>
    <recommendedName>
        <fullName evidence="3">Endonuclease/exonuclease/phosphatase family protein</fullName>
    </recommendedName>
</protein>
<dbReference type="PANTHER" id="PTHR33710:SF77">
    <property type="entry name" value="DNASE I-LIKE SUPERFAMILY PROTEIN"/>
    <property type="match status" value="1"/>
</dbReference>
<evidence type="ECO:0000313" key="1">
    <source>
        <dbReference type="EMBL" id="KAK2642450.1"/>
    </source>
</evidence>
<comment type="caution">
    <text evidence="1">The sequence shown here is derived from an EMBL/GenBank/DDBJ whole genome shotgun (WGS) entry which is preliminary data.</text>
</comment>
<keyword evidence="2" id="KW-1185">Reference proteome</keyword>
<dbReference type="Proteomes" id="UP001280121">
    <property type="component" value="Unassembled WGS sequence"/>
</dbReference>
<dbReference type="PANTHER" id="PTHR33710">
    <property type="entry name" value="BNAC02G09200D PROTEIN"/>
    <property type="match status" value="1"/>
</dbReference>
<sequence length="159" mass="18822">MKRLHDMVHIPWFCAGDFNDILSPDEKIGGLPRNRMLIDNFRNALDYCGLDDMGFQGPRFTWSNKRNGCDLVQERLDRGVCDSEWYQLFPRASIYHLEYWHSDHRPHWIEFSGLSGNFCNRNFLNHFHFAACWVEKEDCRRLIEECWGSGIWSTISISS</sequence>
<accession>A0AAD9WU83</accession>
<organism evidence="1 2">
    <name type="scientific">Dipteronia dyeriana</name>
    <dbReference type="NCBI Taxonomy" id="168575"/>
    <lineage>
        <taxon>Eukaryota</taxon>
        <taxon>Viridiplantae</taxon>
        <taxon>Streptophyta</taxon>
        <taxon>Embryophyta</taxon>
        <taxon>Tracheophyta</taxon>
        <taxon>Spermatophyta</taxon>
        <taxon>Magnoliopsida</taxon>
        <taxon>eudicotyledons</taxon>
        <taxon>Gunneridae</taxon>
        <taxon>Pentapetalae</taxon>
        <taxon>rosids</taxon>
        <taxon>malvids</taxon>
        <taxon>Sapindales</taxon>
        <taxon>Sapindaceae</taxon>
        <taxon>Hippocastanoideae</taxon>
        <taxon>Acereae</taxon>
        <taxon>Dipteronia</taxon>
    </lineage>
</organism>